<feature type="compositionally biased region" description="Basic and acidic residues" evidence="10">
    <location>
        <begin position="75"/>
        <end position="91"/>
    </location>
</feature>
<dbReference type="InterPro" id="IPR038774">
    <property type="entry name" value="CEP162-like"/>
</dbReference>
<dbReference type="EMBL" id="RQTK01000520">
    <property type="protein sequence ID" value="RUS78282.1"/>
    <property type="molecule type" value="Genomic_DNA"/>
</dbReference>
<keyword evidence="12" id="KW-1185">Reference proteome</keyword>
<feature type="compositionally biased region" description="Low complexity" evidence="10">
    <location>
        <begin position="500"/>
        <end position="514"/>
    </location>
</feature>
<feature type="compositionally biased region" description="Polar residues" evidence="10">
    <location>
        <begin position="357"/>
        <end position="367"/>
    </location>
</feature>
<feature type="compositionally biased region" description="Basic and acidic residues" evidence="10">
    <location>
        <begin position="520"/>
        <end position="536"/>
    </location>
</feature>
<dbReference type="GO" id="GO:0005814">
    <property type="term" value="C:centriole"/>
    <property type="evidence" value="ECO:0007669"/>
    <property type="project" value="UniProtKB-SubCell"/>
</dbReference>
<feature type="compositionally biased region" description="Basic and acidic residues" evidence="10">
    <location>
        <begin position="37"/>
        <end position="48"/>
    </location>
</feature>
<evidence type="ECO:0000256" key="1">
    <source>
        <dbReference type="ARBA" id="ARBA00004114"/>
    </source>
</evidence>
<feature type="coiled-coil region" evidence="9">
    <location>
        <begin position="629"/>
        <end position="678"/>
    </location>
</feature>
<feature type="region of interest" description="Disordered" evidence="10">
    <location>
        <begin position="1145"/>
        <end position="1192"/>
    </location>
</feature>
<feature type="region of interest" description="Disordered" evidence="10">
    <location>
        <begin position="393"/>
        <end position="571"/>
    </location>
</feature>
<evidence type="ECO:0000256" key="8">
    <source>
        <dbReference type="ARBA" id="ARBA00023212"/>
    </source>
</evidence>
<feature type="compositionally biased region" description="Polar residues" evidence="10">
    <location>
        <begin position="236"/>
        <end position="246"/>
    </location>
</feature>
<evidence type="ECO:0000313" key="11">
    <source>
        <dbReference type="EMBL" id="RUS78282.1"/>
    </source>
</evidence>
<feature type="compositionally biased region" description="Basic and acidic residues" evidence="10">
    <location>
        <begin position="1180"/>
        <end position="1192"/>
    </location>
</feature>
<feature type="region of interest" description="Disordered" evidence="10">
    <location>
        <begin position="37"/>
        <end position="146"/>
    </location>
</feature>
<keyword evidence="4" id="KW-0963">Cytoplasm</keyword>
<dbReference type="PANTHER" id="PTHR34031">
    <property type="entry name" value="CENTROSOMAL PROTEIN OF 162 KDA"/>
    <property type="match status" value="1"/>
</dbReference>
<keyword evidence="5" id="KW-0493">Microtubule</keyword>
<evidence type="ECO:0000256" key="2">
    <source>
        <dbReference type="ARBA" id="ARBA00009485"/>
    </source>
</evidence>
<gene>
    <name evidence="11" type="ORF">EGW08_013946</name>
</gene>
<keyword evidence="6" id="KW-0970">Cilium biogenesis/degradation</keyword>
<comment type="subcellular location">
    <subcellularLocation>
        <location evidence="1">Cytoplasm</location>
        <location evidence="1">Cytoskeleton</location>
        <location evidence="1">Microtubule organizing center</location>
        <location evidence="1">Centrosome</location>
        <location evidence="1">Centriole</location>
    </subcellularLocation>
</comment>
<feature type="compositionally biased region" description="Basic and acidic residues" evidence="10">
    <location>
        <begin position="393"/>
        <end position="404"/>
    </location>
</feature>
<protein>
    <recommendedName>
        <fullName evidence="3">Centrosomal protein of 162 kDa</fullName>
    </recommendedName>
</protein>
<dbReference type="STRING" id="188477.A0A433T9K8"/>
<feature type="region of interest" description="Disordered" evidence="10">
    <location>
        <begin position="692"/>
        <end position="712"/>
    </location>
</feature>
<dbReference type="PANTHER" id="PTHR34031:SF1">
    <property type="entry name" value="CENTROSOMAL PROTEIN OF 162 KDA"/>
    <property type="match status" value="1"/>
</dbReference>
<feature type="compositionally biased region" description="Polar residues" evidence="10">
    <location>
        <begin position="92"/>
        <end position="114"/>
    </location>
</feature>
<reference evidence="11 12" key="1">
    <citation type="submission" date="2019-01" db="EMBL/GenBank/DDBJ databases">
        <title>A draft genome assembly of the solar-powered sea slug Elysia chlorotica.</title>
        <authorList>
            <person name="Cai H."/>
            <person name="Li Q."/>
            <person name="Fang X."/>
            <person name="Li J."/>
            <person name="Curtis N.E."/>
            <person name="Altenburger A."/>
            <person name="Shibata T."/>
            <person name="Feng M."/>
            <person name="Maeda T."/>
            <person name="Schwartz J.A."/>
            <person name="Shigenobu S."/>
            <person name="Lundholm N."/>
            <person name="Nishiyama T."/>
            <person name="Yang H."/>
            <person name="Hasebe M."/>
            <person name="Li S."/>
            <person name="Pierce S.K."/>
            <person name="Wang J."/>
        </authorList>
    </citation>
    <scope>NUCLEOTIDE SEQUENCE [LARGE SCALE GENOMIC DNA]</scope>
    <source>
        <strain evidence="11">EC2010</strain>
        <tissue evidence="11">Whole organism of an adult</tissue>
    </source>
</reference>
<feature type="region of interest" description="Disordered" evidence="10">
    <location>
        <begin position="335"/>
        <end position="373"/>
    </location>
</feature>
<evidence type="ECO:0000256" key="6">
    <source>
        <dbReference type="ARBA" id="ARBA00022794"/>
    </source>
</evidence>
<sequence>MAKSKQWSQEDLDSTFEAFLKTSFSSKDDTEKIKQLLDKPVKNTKDVKPSTLWWANDSDDDSLKRSKSKSFIKTKKPESPGRSRASGESKMKGSNSNTNKETGTASTKTHSRQPVSPRRSGRRDPQKSKRQVSPGKTRGSKSMSKDSLEDSELIYYVLKFQFESSSYDGGQPALNRENLGFDTLDEMADKHNFFQSLEKGADGTLDYGRLNQDLSQTGGTTLMSPAALARGDISVISGSPADTSTPARPRTGEREVSADCSNQKPSMLSRVALMDSLESTFNTSVSPKITNSKDGTLAGDTLKTQALSGITCIMGTNTSREMEDLQRALQEAELSPTIYGGDSRPATAKTAGDGQPESGNRNQNNMASKLMDKKLDRSVGDIFREMDAIEQRGRDLENKDEDIQLRSNYKSPRGAPSPRQRYHYLEAADTLEDEGVPQPVTAVDHKRGRKTVKERNKPDVKSEPKDKNIPATSTTERVVSAKDRYAHVQSSGYGRPTSPPTKRSSSRSAGGQRSPAKGQSLRDETSPRRAVRERTIGRSSPTKDASPRRTQDRSRTSPAGIGADNSSPIQRILSKGGVMGPDHKFLMQSMETVLDSYLREHQSIKPTEHHDISGIGIHCEPDTTILEEVKDLRVQLVTERNTNQRLQEQLQVQEGKFKNELNDLKFKYEEEVFSLKQENFVLVAKLKEFETETESKTRTDVSSPAEDNGESRVTRLEREIQEQETLLAGYQAENKRLYEEIKGFQKQAKATEGSMFKENQRLSAELNNVRQELEMKNSELQNKGVITSLAVQQQIAAGNAEAMMGASRVAHVEGELAEAKRVQENQARELRQMQQSQFELERRVDTVLREKESLAKLLADSLTPEQIKEHETRHKEELEKLQKKIRWYAENQELLDKSNGKIRAKDEEIHRLKLKLEDLKSEAGRKLEENKIRNKEKAADAKKIQDLERQVKEMEQVLRRRHPNSLPAMMLVAAQAPDSVLTDGATSGPASGPGRTVTVLENRVRKLEAELESKDEVAQRDLRAMEQKYNHVKLQFEERISDLEQQLSVYQGHPAEVRGQRPHSHAVALERELEQVKGRARKQVAEAQAQVDTLTAELDKLKKNQDNLMKNEIRQNESEWRSQVSSLRNEVKDREHDIQILQRTVEKLRSQTGRKGKKKNNGGTSDWPSYPEAPVVSNEYRPDTFTKNGSKETLHENQLLKTKVEQLQLELDQQRVDLRRSLAETESVARQTQESLQSQIEMMKSKHQQELQRMIANQALHSSSSRVTELQGKCDTQEVMISHLKSQLKAAGARQEELAKVQARETQLLAQVDDLQAKLREARHTQAPEMRHFESLEDKLSELVHRQKRREVELDTVVRSSQVMPGRAEMEEELEKWKRMVDVKNQQLQSFRAELDSILEVLKTLQRQGITLPIGPIFS</sequence>
<feature type="coiled-coil region" evidence="9">
    <location>
        <begin position="1367"/>
        <end position="1408"/>
    </location>
</feature>
<evidence type="ECO:0000256" key="10">
    <source>
        <dbReference type="SAM" id="MobiDB-lite"/>
    </source>
</evidence>
<keyword evidence="7 9" id="KW-0175">Coiled coil</keyword>
<evidence type="ECO:0000313" key="12">
    <source>
        <dbReference type="Proteomes" id="UP000271974"/>
    </source>
</evidence>
<keyword evidence="8" id="KW-0206">Cytoskeleton</keyword>
<feature type="region of interest" description="Disordered" evidence="10">
    <location>
        <begin position="235"/>
        <end position="261"/>
    </location>
</feature>
<organism evidence="11 12">
    <name type="scientific">Elysia chlorotica</name>
    <name type="common">Eastern emerald elysia</name>
    <name type="synonym">Sea slug</name>
    <dbReference type="NCBI Taxonomy" id="188477"/>
    <lineage>
        <taxon>Eukaryota</taxon>
        <taxon>Metazoa</taxon>
        <taxon>Spiralia</taxon>
        <taxon>Lophotrochozoa</taxon>
        <taxon>Mollusca</taxon>
        <taxon>Gastropoda</taxon>
        <taxon>Heterobranchia</taxon>
        <taxon>Euthyneura</taxon>
        <taxon>Panpulmonata</taxon>
        <taxon>Sacoglossa</taxon>
        <taxon>Placobranchoidea</taxon>
        <taxon>Plakobranchidae</taxon>
        <taxon>Elysia</taxon>
    </lineage>
</organism>
<dbReference type="Proteomes" id="UP000271974">
    <property type="component" value="Unassembled WGS sequence"/>
</dbReference>
<feature type="compositionally biased region" description="Basic and acidic residues" evidence="10">
    <location>
        <begin position="545"/>
        <end position="555"/>
    </location>
</feature>
<feature type="coiled-coil region" evidence="9">
    <location>
        <begin position="997"/>
        <end position="1028"/>
    </location>
</feature>
<evidence type="ECO:0000256" key="9">
    <source>
        <dbReference type="SAM" id="Coils"/>
    </source>
</evidence>
<accession>A0A433T9K8</accession>
<evidence type="ECO:0000256" key="4">
    <source>
        <dbReference type="ARBA" id="ARBA00022490"/>
    </source>
</evidence>
<evidence type="ECO:0000256" key="7">
    <source>
        <dbReference type="ARBA" id="ARBA00023054"/>
    </source>
</evidence>
<dbReference type="GO" id="GO:0005879">
    <property type="term" value="C:axonemal microtubule"/>
    <property type="evidence" value="ECO:0007669"/>
    <property type="project" value="TreeGrafter"/>
</dbReference>
<evidence type="ECO:0000256" key="3">
    <source>
        <dbReference type="ARBA" id="ARBA00021406"/>
    </source>
</evidence>
<dbReference type="GO" id="GO:0060271">
    <property type="term" value="P:cilium assembly"/>
    <property type="evidence" value="ECO:0007669"/>
    <property type="project" value="TreeGrafter"/>
</dbReference>
<proteinExistence type="inferred from homology"/>
<feature type="compositionally biased region" description="Basic residues" evidence="10">
    <location>
        <begin position="65"/>
        <end position="74"/>
    </location>
</feature>
<evidence type="ECO:0000256" key="5">
    <source>
        <dbReference type="ARBA" id="ARBA00022701"/>
    </source>
</evidence>
<feature type="compositionally biased region" description="Basic and acidic residues" evidence="10">
    <location>
        <begin position="451"/>
        <end position="468"/>
    </location>
</feature>
<feature type="coiled-coil region" evidence="9">
    <location>
        <begin position="871"/>
        <end position="957"/>
    </location>
</feature>
<comment type="similarity">
    <text evidence="2">Belongs to the CEP162 family.</text>
</comment>
<name>A0A433T9K8_ELYCH</name>
<comment type="caution">
    <text evidence="11">The sequence shown here is derived from an EMBL/GenBank/DDBJ whole genome shotgun (WGS) entry which is preliminary data.</text>
</comment>
<feature type="coiled-coil region" evidence="9">
    <location>
        <begin position="1298"/>
        <end position="1325"/>
    </location>
</feature>
<dbReference type="OrthoDB" id="2157184at2759"/>